<gene>
    <name evidence="2" type="ORF">SMN809_LOCUS42952</name>
</gene>
<dbReference type="Proteomes" id="UP000676336">
    <property type="component" value="Unassembled WGS sequence"/>
</dbReference>
<proteinExistence type="predicted"/>
<name>A0A8S3AE65_9BILA</name>
<comment type="caution">
    <text evidence="2">The sequence shown here is derived from an EMBL/GenBank/DDBJ whole genome shotgun (WGS) entry which is preliminary data.</text>
</comment>
<feature type="compositionally biased region" description="Low complexity" evidence="1">
    <location>
        <begin position="68"/>
        <end position="87"/>
    </location>
</feature>
<protein>
    <submittedName>
        <fullName evidence="2">Uncharacterized protein</fullName>
    </submittedName>
</protein>
<evidence type="ECO:0000256" key="1">
    <source>
        <dbReference type="SAM" id="MobiDB-lite"/>
    </source>
</evidence>
<dbReference type="AlphaFoldDB" id="A0A8S3AE65"/>
<feature type="region of interest" description="Disordered" evidence="1">
    <location>
        <begin position="68"/>
        <end position="106"/>
    </location>
</feature>
<evidence type="ECO:0000313" key="3">
    <source>
        <dbReference type="Proteomes" id="UP000676336"/>
    </source>
</evidence>
<sequence length="106" mass="11569">MAGKDSSRYHPGLGLPFYLLSRNYADSSTDSDGASRIFAASNCSITSDKDTESSSVSHMPRTFSYMSTSSSFTWSDTTSISTTPSTFQYETSSASRSIDDETRTVR</sequence>
<feature type="compositionally biased region" description="Basic and acidic residues" evidence="1">
    <location>
        <begin position="97"/>
        <end position="106"/>
    </location>
</feature>
<reference evidence="2" key="1">
    <citation type="submission" date="2021-02" db="EMBL/GenBank/DDBJ databases">
        <authorList>
            <person name="Nowell W R."/>
        </authorList>
    </citation>
    <scope>NUCLEOTIDE SEQUENCE</scope>
</reference>
<feature type="non-terminal residue" evidence="2">
    <location>
        <position position="106"/>
    </location>
</feature>
<accession>A0A8S3AE65</accession>
<dbReference type="EMBL" id="CAJOBI010125313">
    <property type="protein sequence ID" value="CAF4698274.1"/>
    <property type="molecule type" value="Genomic_DNA"/>
</dbReference>
<evidence type="ECO:0000313" key="2">
    <source>
        <dbReference type="EMBL" id="CAF4698274.1"/>
    </source>
</evidence>
<organism evidence="2 3">
    <name type="scientific">Rotaria magnacalcarata</name>
    <dbReference type="NCBI Taxonomy" id="392030"/>
    <lineage>
        <taxon>Eukaryota</taxon>
        <taxon>Metazoa</taxon>
        <taxon>Spiralia</taxon>
        <taxon>Gnathifera</taxon>
        <taxon>Rotifera</taxon>
        <taxon>Eurotatoria</taxon>
        <taxon>Bdelloidea</taxon>
        <taxon>Philodinida</taxon>
        <taxon>Philodinidae</taxon>
        <taxon>Rotaria</taxon>
    </lineage>
</organism>